<organism evidence="1 2">
    <name type="scientific">Caudoviricetes sp. 'Rudgehvirus jaberico'</name>
    <dbReference type="NCBI Taxonomy" id="3028515"/>
    <lineage>
        <taxon>Viruses</taxon>
        <taxon>Duplodnaviria</taxon>
        <taxon>Heunggongvirae</taxon>
        <taxon>Uroviricota</taxon>
        <taxon>Caudoviricetes</taxon>
        <taxon>Crassvirales</taxon>
        <taxon>Intestiviridae</taxon>
        <taxon>Crudevirinae</taxon>
    </lineage>
</organism>
<dbReference type="EMBL" id="OQ198719">
    <property type="protein sequence ID" value="WEU69928.1"/>
    <property type="molecule type" value="Genomic_DNA"/>
</dbReference>
<reference evidence="1" key="1">
    <citation type="submission" date="2023-01" db="EMBL/GenBank/DDBJ databases">
        <title>New crAssphage isolates infecting Bacteroides cellulosilyticus.</title>
        <authorList>
            <person name="Papudeshi B."/>
            <person name="Vega A.A."/>
            <person name="Souza C."/>
            <person name="Giles S.K."/>
            <person name="Mallawaarachchi V."/>
            <person name="Roach M.J."/>
            <person name="An M."/>
            <person name="Jacobson N."/>
            <person name="McNair K."/>
            <person name="Mora M.F."/>
            <person name="Pastrana K."/>
            <person name="Leigh C."/>
            <person name="Cram C."/>
            <person name="Plewa W.S."/>
            <person name="Grigson S.R."/>
            <person name="Bouras G.S."/>
            <person name="Decewicz P."/>
            <person name="Luque A."/>
            <person name="Droit L."/>
            <person name="Handley S."/>
            <person name="Segall A.M."/>
            <person name="Dinsdale E.A."/>
            <person name="Edwards R.A."/>
        </authorList>
    </citation>
    <scope>NUCLEOTIDE SEQUENCE</scope>
    <source>
        <strain evidence="1">Bc11</strain>
    </source>
</reference>
<evidence type="ECO:0000313" key="1">
    <source>
        <dbReference type="EMBL" id="WEU69928.1"/>
    </source>
</evidence>
<evidence type="ECO:0000313" key="2">
    <source>
        <dbReference type="Proteomes" id="UP001269161"/>
    </source>
</evidence>
<accession>A0AAF0ID57</accession>
<keyword evidence="2" id="KW-1185">Reference proteome</keyword>
<proteinExistence type="predicted"/>
<protein>
    <submittedName>
        <fullName evidence="1">Uncharacterized protein</fullName>
    </submittedName>
</protein>
<sequence length="202" mass="22697">MYNSTLMTKCLTANIEQTIKSLGYAYFTKGDYNLNIIGIRSTNSENTVNEFNDALVVTYKVDGSNRIEVYPITTDPGTYYLKSPLHSKGCAILVPGQYRGAEKIGKHQGKYKALVQCRPVNVYRDNNKDGKLDYVNIESGMFGINIHKAGMKSTQVNKNSAGCQVFAQADDFNKFMKLCDEACKTYGDRFTYTLIEEKDLIL</sequence>
<dbReference type="RefSeq" id="YP_011108690.1">
    <property type="nucleotide sequence ID" value="NC_091965.1"/>
</dbReference>
<dbReference type="Proteomes" id="UP001269161">
    <property type="component" value="Segment"/>
</dbReference>
<name>A0AAF0ID57_9CAUD</name>